<dbReference type="Proteomes" id="UP000748752">
    <property type="component" value="Unassembled WGS sequence"/>
</dbReference>
<evidence type="ECO:0008006" key="3">
    <source>
        <dbReference type="Google" id="ProtNLM"/>
    </source>
</evidence>
<gene>
    <name evidence="1" type="ORF">CKO31_10775</name>
</gene>
<protein>
    <recommendedName>
        <fullName evidence="3">Helix-turn-helix domain-containing protein</fullName>
    </recommendedName>
</protein>
<reference evidence="1 2" key="1">
    <citation type="journal article" date="2020" name="Microorganisms">
        <title>Osmotic Adaptation and Compatible Solute Biosynthesis of Phototrophic Bacteria as Revealed from Genome Analyses.</title>
        <authorList>
            <person name="Imhoff J.F."/>
            <person name="Rahn T."/>
            <person name="Kunzel S."/>
            <person name="Keller A."/>
            <person name="Neulinger S.C."/>
        </authorList>
    </citation>
    <scope>NUCLEOTIDE SEQUENCE [LARGE SCALE GENOMIC DNA]</scope>
    <source>
        <strain evidence="1 2">DSM 6210</strain>
    </source>
</reference>
<sequence>MTDTPRPLTPQQLEAARRLVRGASGSEAAAAVGVRPETVSRWRRDPAFTAELRRLVELAEHGDTRARVEALTPKALDALTDALASTRAPLALRIEAAAALLAFAASIQRPPDAEP</sequence>
<evidence type="ECO:0000313" key="2">
    <source>
        <dbReference type="Proteomes" id="UP000748752"/>
    </source>
</evidence>
<dbReference type="EMBL" id="NRRV01000023">
    <property type="protein sequence ID" value="MBK1631213.1"/>
    <property type="molecule type" value="Genomic_DNA"/>
</dbReference>
<organism evidence="1 2">
    <name type="scientific">Thiohalocapsa halophila</name>
    <dbReference type="NCBI Taxonomy" id="69359"/>
    <lineage>
        <taxon>Bacteria</taxon>
        <taxon>Pseudomonadati</taxon>
        <taxon>Pseudomonadota</taxon>
        <taxon>Gammaproteobacteria</taxon>
        <taxon>Chromatiales</taxon>
        <taxon>Chromatiaceae</taxon>
        <taxon>Thiohalocapsa</taxon>
    </lineage>
</organism>
<evidence type="ECO:0000313" key="1">
    <source>
        <dbReference type="EMBL" id="MBK1631213.1"/>
    </source>
</evidence>
<keyword evidence="2" id="KW-1185">Reference proteome</keyword>
<dbReference type="RefSeq" id="WP_200237066.1">
    <property type="nucleotide sequence ID" value="NZ_NRRV01000023.1"/>
</dbReference>
<proteinExistence type="predicted"/>
<comment type="caution">
    <text evidence="1">The sequence shown here is derived from an EMBL/GenBank/DDBJ whole genome shotgun (WGS) entry which is preliminary data.</text>
</comment>
<accession>A0ABS1CHN0</accession>
<dbReference type="Gene3D" id="1.10.10.60">
    <property type="entry name" value="Homeodomain-like"/>
    <property type="match status" value="1"/>
</dbReference>
<name>A0ABS1CHN0_9GAMM</name>